<dbReference type="InterPro" id="IPR020904">
    <property type="entry name" value="Sc_DH/Rdtase_CS"/>
</dbReference>
<sequence length="255" mass="27450">MSPTNTLLSNKKIIITGAARGLGADFAKAALTAGAEVLLADVLTDRLMELVNELQEQGLAAHGITVDISQQESITALSQWIRDHWGRVDGLINCAALATGVGGKTLEEYCPDLWDQVMLVNVKGTWLVTQAVLPYMKHTSQGSIVNIASDTALWGAPKLMAYVASKGAILAMTRSMARELGEYNIRVNTISPGLTLVEATEYVPEERHQQYVSGRALQRAQYPGDINGTALYLLSDLSSFVSGQNIPVNGGFVFN</sequence>
<accession>A0A1U9K056</accession>
<dbReference type="FunFam" id="3.40.50.720:FF:000084">
    <property type="entry name" value="Short-chain dehydrogenase reductase"/>
    <property type="match status" value="1"/>
</dbReference>
<dbReference type="Proteomes" id="UP000189369">
    <property type="component" value="Chromosome"/>
</dbReference>
<dbReference type="STRING" id="643674.PAEH1_07410"/>
<gene>
    <name evidence="3" type="ORF">PAEH1_07410</name>
</gene>
<dbReference type="GO" id="GO:0016616">
    <property type="term" value="F:oxidoreductase activity, acting on the CH-OH group of donors, NAD or NADP as acceptor"/>
    <property type="evidence" value="ECO:0007669"/>
    <property type="project" value="TreeGrafter"/>
</dbReference>
<dbReference type="Pfam" id="PF13561">
    <property type="entry name" value="adh_short_C2"/>
    <property type="match status" value="1"/>
</dbReference>
<dbReference type="CDD" id="cd05233">
    <property type="entry name" value="SDR_c"/>
    <property type="match status" value="1"/>
</dbReference>
<keyword evidence="2" id="KW-0560">Oxidoreductase</keyword>
<dbReference type="InterPro" id="IPR036291">
    <property type="entry name" value="NAD(P)-bd_dom_sf"/>
</dbReference>
<dbReference type="EMBL" id="CP019697">
    <property type="protein sequence ID" value="AQS51425.1"/>
    <property type="molecule type" value="Genomic_DNA"/>
</dbReference>
<dbReference type="PRINTS" id="PR00080">
    <property type="entry name" value="SDRFAMILY"/>
</dbReference>
<dbReference type="PRINTS" id="PR00081">
    <property type="entry name" value="GDHRDH"/>
</dbReference>
<organism evidence="3 4">
    <name type="scientific">Paenalcaligenes hominis</name>
    <dbReference type="NCBI Taxonomy" id="643674"/>
    <lineage>
        <taxon>Bacteria</taxon>
        <taxon>Pseudomonadati</taxon>
        <taxon>Pseudomonadota</taxon>
        <taxon>Betaproteobacteria</taxon>
        <taxon>Burkholderiales</taxon>
        <taxon>Alcaligenaceae</taxon>
        <taxon>Paenalcaligenes</taxon>
    </lineage>
</organism>
<evidence type="ECO:0000256" key="2">
    <source>
        <dbReference type="ARBA" id="ARBA00023002"/>
    </source>
</evidence>
<reference evidence="3 4" key="1">
    <citation type="submission" date="2017-01" db="EMBL/GenBank/DDBJ databases">
        <title>Complete Genome Sequence of Paenalcaligenes hominis, Isolated from a paraplegic Patient with neurogenic bladder.</title>
        <authorList>
            <person name="Mukhopadhyay R."/>
            <person name="Joaquin J."/>
            <person name="Hogue R."/>
            <person name="Kilaru A."/>
            <person name="Jospin G."/>
            <person name="Mars K."/>
            <person name="Eisen J.A."/>
            <person name="Chaturvedi V."/>
        </authorList>
    </citation>
    <scope>NUCLEOTIDE SEQUENCE [LARGE SCALE GENOMIC DNA]</scope>
    <source>
        <strain evidence="3 4">15S00501</strain>
    </source>
</reference>
<evidence type="ECO:0000313" key="4">
    <source>
        <dbReference type="Proteomes" id="UP000189369"/>
    </source>
</evidence>
<evidence type="ECO:0000256" key="1">
    <source>
        <dbReference type="ARBA" id="ARBA00006484"/>
    </source>
</evidence>
<dbReference type="Gene3D" id="3.40.50.720">
    <property type="entry name" value="NAD(P)-binding Rossmann-like Domain"/>
    <property type="match status" value="1"/>
</dbReference>
<name>A0A1U9K056_9BURK</name>
<dbReference type="KEGG" id="phn:PAEH1_07410"/>
<dbReference type="PANTHER" id="PTHR42760">
    <property type="entry name" value="SHORT-CHAIN DEHYDROGENASES/REDUCTASES FAMILY MEMBER"/>
    <property type="match status" value="1"/>
</dbReference>
<dbReference type="SUPFAM" id="SSF51735">
    <property type="entry name" value="NAD(P)-binding Rossmann-fold domains"/>
    <property type="match status" value="1"/>
</dbReference>
<protein>
    <submittedName>
        <fullName evidence="3">Short-chain dehydrogenase</fullName>
    </submittedName>
</protein>
<proteinExistence type="inferred from homology"/>
<comment type="similarity">
    <text evidence="1">Belongs to the short-chain dehydrogenases/reductases (SDR) family.</text>
</comment>
<evidence type="ECO:0000313" key="3">
    <source>
        <dbReference type="EMBL" id="AQS51425.1"/>
    </source>
</evidence>
<dbReference type="AlphaFoldDB" id="A0A1U9K056"/>
<dbReference type="InterPro" id="IPR002347">
    <property type="entry name" value="SDR_fam"/>
</dbReference>
<dbReference type="PROSITE" id="PS00061">
    <property type="entry name" value="ADH_SHORT"/>
    <property type="match status" value="1"/>
</dbReference>
<dbReference type="OrthoDB" id="9806974at2"/>
<dbReference type="PANTHER" id="PTHR42760:SF115">
    <property type="entry name" value="3-OXOACYL-[ACYL-CARRIER-PROTEIN] REDUCTASE FABG"/>
    <property type="match status" value="1"/>
</dbReference>